<evidence type="ECO:0000256" key="1">
    <source>
        <dbReference type="SAM" id="Phobius"/>
    </source>
</evidence>
<reference evidence="2" key="1">
    <citation type="submission" date="2020-02" db="EMBL/GenBank/DDBJ databases">
        <authorList>
            <person name="Meier V. D."/>
        </authorList>
    </citation>
    <scope>NUCLEOTIDE SEQUENCE</scope>
    <source>
        <strain evidence="2">AVDCRST_MAG67</strain>
    </source>
</reference>
<dbReference type="EMBL" id="CADCVQ010000001">
    <property type="protein sequence ID" value="CAA9470473.1"/>
    <property type="molecule type" value="Genomic_DNA"/>
</dbReference>
<proteinExistence type="predicted"/>
<keyword evidence="1" id="KW-1133">Transmembrane helix</keyword>
<dbReference type="AlphaFoldDB" id="A0A6J4RJC2"/>
<keyword evidence="1" id="KW-0472">Membrane</keyword>
<gene>
    <name evidence="2" type="ORF">AVDCRST_MAG67-165</name>
</gene>
<feature type="transmembrane region" description="Helical" evidence="1">
    <location>
        <begin position="51"/>
        <end position="70"/>
    </location>
</feature>
<feature type="transmembrane region" description="Helical" evidence="1">
    <location>
        <begin position="18"/>
        <end position="39"/>
    </location>
</feature>
<organism evidence="2">
    <name type="scientific">uncultured Solirubrobacteraceae bacterium</name>
    <dbReference type="NCBI Taxonomy" id="1162706"/>
    <lineage>
        <taxon>Bacteria</taxon>
        <taxon>Bacillati</taxon>
        <taxon>Actinomycetota</taxon>
        <taxon>Thermoleophilia</taxon>
        <taxon>Solirubrobacterales</taxon>
        <taxon>Solirubrobacteraceae</taxon>
        <taxon>environmental samples</taxon>
    </lineage>
</organism>
<evidence type="ECO:0000313" key="2">
    <source>
        <dbReference type="EMBL" id="CAA9470473.1"/>
    </source>
</evidence>
<name>A0A6J4RJC2_9ACTN</name>
<sequence length="246" mass="25659">MSALLQAELLKLRTTRTFVALVAAALALSLLVVVLVSILADEFNDNDVRNLFTADFTGLFIVLLGVIGMAGEWRHRTITSTVLAAPDRIRLLAAKMLSYAAAGALLSLIVTLTIMLVGTVILSLRDKETADLADLVDVLWRNLLVAALVGALGVGIGAVVRNQVAAIIGVLFAAFVLEPTLLGLAPDYGRFGPTQGAPSGIIQVAGFDGEDTENLLAPGVAVLVMLGWIGAFFAAAAARLRGGDLV</sequence>
<dbReference type="Pfam" id="PF12730">
    <property type="entry name" value="ABC2_membrane_4"/>
    <property type="match status" value="1"/>
</dbReference>
<protein>
    <submittedName>
        <fullName evidence="2">Uncharacterized protein</fullName>
    </submittedName>
</protein>
<feature type="transmembrane region" description="Helical" evidence="1">
    <location>
        <begin position="142"/>
        <end position="160"/>
    </location>
</feature>
<keyword evidence="1" id="KW-0812">Transmembrane</keyword>
<feature type="transmembrane region" description="Helical" evidence="1">
    <location>
        <begin position="167"/>
        <end position="185"/>
    </location>
</feature>
<accession>A0A6J4RJC2</accession>
<feature type="transmembrane region" description="Helical" evidence="1">
    <location>
        <begin position="215"/>
        <end position="238"/>
    </location>
</feature>
<feature type="transmembrane region" description="Helical" evidence="1">
    <location>
        <begin position="97"/>
        <end position="122"/>
    </location>
</feature>